<name>A0A091C3M7_9GAMM</name>
<dbReference type="Pfam" id="PF08241">
    <property type="entry name" value="Methyltransf_11"/>
    <property type="match status" value="1"/>
</dbReference>
<dbReference type="Proteomes" id="UP000029391">
    <property type="component" value="Unassembled WGS sequence"/>
</dbReference>
<keyword evidence="3" id="KW-1185">Reference proteome</keyword>
<dbReference type="SUPFAM" id="SSF53335">
    <property type="entry name" value="S-adenosyl-L-methionine-dependent methyltransferases"/>
    <property type="match status" value="1"/>
</dbReference>
<reference evidence="2 3" key="1">
    <citation type="submission" date="2013-09" db="EMBL/GenBank/DDBJ databases">
        <title>Genome sequencing of Arenimonas composti.</title>
        <authorList>
            <person name="Chen F."/>
            <person name="Wang G."/>
        </authorList>
    </citation>
    <scope>NUCLEOTIDE SEQUENCE [LARGE SCALE GENOMIC DNA]</scope>
    <source>
        <strain evidence="2 3">TR7-09</strain>
    </source>
</reference>
<dbReference type="InterPro" id="IPR029063">
    <property type="entry name" value="SAM-dependent_MTases_sf"/>
</dbReference>
<evidence type="ECO:0000313" key="2">
    <source>
        <dbReference type="EMBL" id="KFN51265.1"/>
    </source>
</evidence>
<dbReference type="eggNOG" id="COG2227">
    <property type="taxonomic scope" value="Bacteria"/>
</dbReference>
<accession>A0A091C3M7</accession>
<dbReference type="Gene3D" id="3.40.50.150">
    <property type="entry name" value="Vaccinia Virus protein VP39"/>
    <property type="match status" value="1"/>
</dbReference>
<dbReference type="STRING" id="1121013.GCA_000426365_01154"/>
<dbReference type="InterPro" id="IPR013216">
    <property type="entry name" value="Methyltransf_11"/>
</dbReference>
<proteinExistence type="predicted"/>
<feature type="domain" description="Methyltransferase type 11" evidence="1">
    <location>
        <begin position="14"/>
        <end position="60"/>
    </location>
</feature>
<evidence type="ECO:0000313" key="3">
    <source>
        <dbReference type="Proteomes" id="UP000029391"/>
    </source>
</evidence>
<protein>
    <recommendedName>
        <fullName evidence="1">Methyltransferase type 11 domain-containing protein</fullName>
    </recommendedName>
</protein>
<sequence>MAAHPGLRLVQGAFDGEALPVPAESADVVVCNQVYEHDADPARLVANIARVLRPGGRCYFAGPNLLWPVEPHVFWPFVHWLPRRAAQACMRALGSSRAGELDAWSRDWLTLRRWFREHRFERRWVLRERLAAEFDVRGRPRMAAGIARLPSWLFALLEPISPGFIYVLRKPLVPEGHG</sequence>
<comment type="caution">
    <text evidence="2">The sequence shown here is derived from an EMBL/GenBank/DDBJ whole genome shotgun (WGS) entry which is preliminary data.</text>
</comment>
<evidence type="ECO:0000259" key="1">
    <source>
        <dbReference type="Pfam" id="PF08241"/>
    </source>
</evidence>
<organism evidence="2 3">
    <name type="scientific">Arenimonas composti TR7-09 = DSM 18010</name>
    <dbReference type="NCBI Taxonomy" id="1121013"/>
    <lineage>
        <taxon>Bacteria</taxon>
        <taxon>Pseudomonadati</taxon>
        <taxon>Pseudomonadota</taxon>
        <taxon>Gammaproteobacteria</taxon>
        <taxon>Lysobacterales</taxon>
        <taxon>Lysobacteraceae</taxon>
        <taxon>Arenimonas</taxon>
    </lineage>
</organism>
<dbReference type="EMBL" id="AWXU01000007">
    <property type="protein sequence ID" value="KFN51265.1"/>
    <property type="molecule type" value="Genomic_DNA"/>
</dbReference>
<dbReference type="GO" id="GO:0008757">
    <property type="term" value="F:S-adenosylmethionine-dependent methyltransferase activity"/>
    <property type="evidence" value="ECO:0007669"/>
    <property type="project" value="InterPro"/>
</dbReference>
<gene>
    <name evidence="2" type="ORF">P873_03090</name>
</gene>
<dbReference type="CDD" id="cd02440">
    <property type="entry name" value="AdoMet_MTases"/>
    <property type="match status" value="1"/>
</dbReference>
<dbReference type="AlphaFoldDB" id="A0A091C3M7"/>